<protein>
    <submittedName>
        <fullName evidence="3">Uncharacterized protein</fullName>
    </submittedName>
</protein>
<feature type="coiled-coil region" evidence="1">
    <location>
        <begin position="14"/>
        <end position="41"/>
    </location>
</feature>
<evidence type="ECO:0000313" key="4">
    <source>
        <dbReference type="Proteomes" id="UP000242243"/>
    </source>
</evidence>
<name>A0A1I5LDK8_9BACI</name>
<keyword evidence="5" id="KW-1185">Reference proteome</keyword>
<dbReference type="Proteomes" id="UP000242243">
    <property type="component" value="Unassembled WGS sequence"/>
</dbReference>
<dbReference type="EMBL" id="BJWI01000002">
    <property type="protein sequence ID" value="GEM00872.1"/>
    <property type="molecule type" value="Genomic_DNA"/>
</dbReference>
<proteinExistence type="predicted"/>
<sequence>MDINVQTHLKQSEINGLYQEIEDLKTQRARLKETIDTKTEKIIKHILKHGNVIAYKEDVPHVLTVKLARTTKFDKSALSNDLDVPQKELDLVGVAELVEGNRITSQKLSDYYYEDEAQKLNARKAKKSDIELIFGGR</sequence>
<dbReference type="OrthoDB" id="2968515at2"/>
<dbReference type="EMBL" id="FOXC01000002">
    <property type="protein sequence ID" value="SFO95380.1"/>
    <property type="molecule type" value="Genomic_DNA"/>
</dbReference>
<accession>A0A1I5LDK8</accession>
<dbReference type="RefSeq" id="WP_089829550.1">
    <property type="nucleotide sequence ID" value="NZ_BJWI01000002.1"/>
</dbReference>
<dbReference type="AlphaFoldDB" id="A0A1I5LDK8"/>
<keyword evidence="1" id="KW-0175">Coiled coil</keyword>
<evidence type="ECO:0000256" key="1">
    <source>
        <dbReference type="SAM" id="Coils"/>
    </source>
</evidence>
<evidence type="ECO:0000313" key="5">
    <source>
        <dbReference type="Proteomes" id="UP000321547"/>
    </source>
</evidence>
<organism evidence="3 4">
    <name type="scientific">Halolactibacillus halophilus</name>
    <dbReference type="NCBI Taxonomy" id="306540"/>
    <lineage>
        <taxon>Bacteria</taxon>
        <taxon>Bacillati</taxon>
        <taxon>Bacillota</taxon>
        <taxon>Bacilli</taxon>
        <taxon>Bacillales</taxon>
        <taxon>Bacillaceae</taxon>
        <taxon>Halolactibacillus</taxon>
    </lineage>
</organism>
<evidence type="ECO:0000313" key="3">
    <source>
        <dbReference type="EMBL" id="SFO95380.1"/>
    </source>
</evidence>
<gene>
    <name evidence="2" type="ORF">HHA03_04040</name>
    <name evidence="3" type="ORF">SAMN05421839_10220</name>
</gene>
<reference evidence="3 4" key="1">
    <citation type="submission" date="2016-10" db="EMBL/GenBank/DDBJ databases">
        <authorList>
            <person name="de Groot N.N."/>
        </authorList>
    </citation>
    <scope>NUCLEOTIDE SEQUENCE [LARGE SCALE GENOMIC DNA]</scope>
    <source>
        <strain evidence="3 4">DSM 17073</strain>
    </source>
</reference>
<dbReference type="STRING" id="306540.SAMN05421839_10220"/>
<evidence type="ECO:0000313" key="2">
    <source>
        <dbReference type="EMBL" id="GEM00872.1"/>
    </source>
</evidence>
<dbReference type="Proteomes" id="UP000321547">
    <property type="component" value="Unassembled WGS sequence"/>
</dbReference>
<reference evidence="2 5" key="2">
    <citation type="submission" date="2019-07" db="EMBL/GenBank/DDBJ databases">
        <title>Whole genome shotgun sequence of Halolactibacillus halophilus NBRC 100868.</title>
        <authorList>
            <person name="Hosoyama A."/>
            <person name="Uohara A."/>
            <person name="Ohji S."/>
            <person name="Ichikawa N."/>
        </authorList>
    </citation>
    <scope>NUCLEOTIDE SEQUENCE [LARGE SCALE GENOMIC DNA]</scope>
    <source>
        <strain evidence="2 5">NBRC 100868</strain>
    </source>
</reference>